<sequence length="289" mass="33131">MEKIIVEVGSTCTKVDKYDGHNIEKLNGKTIQFKKHYNEDGVLRESDVKELIESINGLKMISKEIYVCGTSIFRGLKKEEKETFLTNFRKETGYDFNIISQERENELTVFGTTRFVKDKVCVFIGGGGSTEIAIYDKNIKESVNTKIGVIDVMQKFPDLAEDLATTDLEQVKSYIKERLHLPKEKADILILAGGGHEKFARYSGIKYEKNTLYEDKASPIMMDIKTRIEETERYYRKISLDEIRKRVKDPDWWYATRAMSAFVLVVAEAIGAKYIVPTDIAMVYGILNK</sequence>
<dbReference type="PANTHER" id="PTHR30005">
    <property type="entry name" value="EXOPOLYPHOSPHATASE"/>
    <property type="match status" value="1"/>
</dbReference>
<dbReference type="InterPro" id="IPR003695">
    <property type="entry name" value="Ppx_GppA_N"/>
</dbReference>
<reference evidence="3" key="1">
    <citation type="submission" date="2020-10" db="EMBL/GenBank/DDBJ databases">
        <authorList>
            <person name="Gilroy R."/>
        </authorList>
    </citation>
    <scope>NUCLEOTIDE SEQUENCE</scope>
    <source>
        <strain evidence="3">CHK195-15760</strain>
    </source>
</reference>
<protein>
    <recommendedName>
        <fullName evidence="2">Ppx/GppA phosphatase N-terminal domain-containing protein</fullName>
    </recommendedName>
</protein>
<evidence type="ECO:0000259" key="2">
    <source>
        <dbReference type="Pfam" id="PF02541"/>
    </source>
</evidence>
<organism evidence="3 4">
    <name type="scientific">Candidatus Merdicola faecigallinarum</name>
    <dbReference type="NCBI Taxonomy" id="2840862"/>
    <lineage>
        <taxon>Bacteria</taxon>
        <taxon>Bacillati</taxon>
        <taxon>Bacillota</taxon>
        <taxon>Clostridia</taxon>
        <taxon>Candidatus Merdicola</taxon>
    </lineage>
</organism>
<accession>A0A9D1S8I3</accession>
<comment type="similarity">
    <text evidence="1">Belongs to the GppA/Ppx family.</text>
</comment>
<dbReference type="Pfam" id="PF02541">
    <property type="entry name" value="Ppx-GppA"/>
    <property type="match status" value="1"/>
</dbReference>
<dbReference type="InterPro" id="IPR043129">
    <property type="entry name" value="ATPase_NBD"/>
</dbReference>
<dbReference type="PANTHER" id="PTHR30005:SF0">
    <property type="entry name" value="RETROGRADE REGULATION PROTEIN 2"/>
    <property type="match status" value="1"/>
</dbReference>
<proteinExistence type="inferred from homology"/>
<dbReference type="Gene3D" id="3.30.420.150">
    <property type="entry name" value="Exopolyphosphatase. Domain 2"/>
    <property type="match status" value="1"/>
</dbReference>
<comment type="caution">
    <text evidence="3">The sequence shown here is derived from an EMBL/GenBank/DDBJ whole genome shotgun (WGS) entry which is preliminary data.</text>
</comment>
<evidence type="ECO:0000256" key="1">
    <source>
        <dbReference type="ARBA" id="ARBA00007125"/>
    </source>
</evidence>
<dbReference type="SUPFAM" id="SSF53067">
    <property type="entry name" value="Actin-like ATPase domain"/>
    <property type="match status" value="2"/>
</dbReference>
<reference evidence="3" key="2">
    <citation type="journal article" date="2021" name="PeerJ">
        <title>Extensive microbial diversity within the chicken gut microbiome revealed by metagenomics and culture.</title>
        <authorList>
            <person name="Gilroy R."/>
            <person name="Ravi A."/>
            <person name="Getino M."/>
            <person name="Pursley I."/>
            <person name="Horton D.L."/>
            <person name="Alikhan N.F."/>
            <person name="Baker D."/>
            <person name="Gharbi K."/>
            <person name="Hall N."/>
            <person name="Watson M."/>
            <person name="Adriaenssens E.M."/>
            <person name="Foster-Nyarko E."/>
            <person name="Jarju S."/>
            <person name="Secka A."/>
            <person name="Antonio M."/>
            <person name="Oren A."/>
            <person name="Chaudhuri R.R."/>
            <person name="La Ragione R."/>
            <person name="Hildebrand F."/>
            <person name="Pallen M.J."/>
        </authorList>
    </citation>
    <scope>NUCLEOTIDE SEQUENCE</scope>
    <source>
        <strain evidence="3">CHK195-15760</strain>
    </source>
</reference>
<dbReference type="Proteomes" id="UP000824093">
    <property type="component" value="Unassembled WGS sequence"/>
</dbReference>
<dbReference type="InterPro" id="IPR050273">
    <property type="entry name" value="GppA/Ppx_hydrolase"/>
</dbReference>
<feature type="domain" description="Ppx/GppA phosphatase N-terminal" evidence="2">
    <location>
        <begin position="29"/>
        <end position="197"/>
    </location>
</feature>
<evidence type="ECO:0000313" key="3">
    <source>
        <dbReference type="EMBL" id="HIU51184.1"/>
    </source>
</evidence>
<dbReference type="EMBL" id="DVNH01000007">
    <property type="protein sequence ID" value="HIU51184.1"/>
    <property type="molecule type" value="Genomic_DNA"/>
</dbReference>
<gene>
    <name evidence="3" type="ORF">IAB70_00945</name>
</gene>
<name>A0A9D1S8I3_9FIRM</name>
<dbReference type="AlphaFoldDB" id="A0A9D1S8I3"/>
<dbReference type="Gene3D" id="3.30.420.40">
    <property type="match status" value="1"/>
</dbReference>
<evidence type="ECO:0000313" key="4">
    <source>
        <dbReference type="Proteomes" id="UP000824093"/>
    </source>
</evidence>